<dbReference type="Proteomes" id="UP000019402">
    <property type="component" value="Unassembled WGS sequence"/>
</dbReference>
<evidence type="ECO:0000256" key="5">
    <source>
        <dbReference type="SAM" id="SignalP"/>
    </source>
</evidence>
<protein>
    <submittedName>
        <fullName evidence="7">Thiol-disulfide oxidoreductase ResA</fullName>
    </submittedName>
</protein>
<dbReference type="InterPro" id="IPR050553">
    <property type="entry name" value="Thioredoxin_ResA/DsbE_sf"/>
</dbReference>
<dbReference type="GO" id="GO:0017004">
    <property type="term" value="P:cytochrome complex assembly"/>
    <property type="evidence" value="ECO:0007669"/>
    <property type="project" value="UniProtKB-KW"/>
</dbReference>
<evidence type="ECO:0000256" key="3">
    <source>
        <dbReference type="ARBA" id="ARBA00023157"/>
    </source>
</evidence>
<dbReference type="Pfam" id="PF00578">
    <property type="entry name" value="AhpC-TSA"/>
    <property type="match status" value="1"/>
</dbReference>
<comment type="subcellular location">
    <subcellularLocation>
        <location evidence="1">Cell envelope</location>
    </subcellularLocation>
</comment>
<dbReference type="EMBL" id="BAMD01000071">
    <property type="protein sequence ID" value="GAF05154.1"/>
    <property type="molecule type" value="Genomic_DNA"/>
</dbReference>
<dbReference type="Gene3D" id="3.40.30.10">
    <property type="entry name" value="Glutaredoxin"/>
    <property type="match status" value="1"/>
</dbReference>
<dbReference type="InterPro" id="IPR017937">
    <property type="entry name" value="Thioredoxin_CS"/>
</dbReference>
<keyword evidence="8" id="KW-1185">Reference proteome</keyword>
<evidence type="ECO:0000256" key="2">
    <source>
        <dbReference type="ARBA" id="ARBA00022748"/>
    </source>
</evidence>
<feature type="signal peptide" evidence="5">
    <location>
        <begin position="1"/>
        <end position="25"/>
    </location>
</feature>
<feature type="chain" id="PRO_5004904662" evidence="5">
    <location>
        <begin position="26"/>
        <end position="178"/>
    </location>
</feature>
<keyword evidence="5" id="KW-0732">Signal</keyword>
<dbReference type="PANTHER" id="PTHR42852:SF6">
    <property type="entry name" value="THIOL:DISULFIDE INTERCHANGE PROTEIN DSBE"/>
    <property type="match status" value="1"/>
</dbReference>
<dbReference type="GO" id="GO:0030313">
    <property type="term" value="C:cell envelope"/>
    <property type="evidence" value="ECO:0007669"/>
    <property type="project" value="UniProtKB-SubCell"/>
</dbReference>
<dbReference type="PROSITE" id="PS51352">
    <property type="entry name" value="THIOREDOXIN_2"/>
    <property type="match status" value="1"/>
</dbReference>
<evidence type="ECO:0000313" key="7">
    <source>
        <dbReference type="EMBL" id="GAF05154.1"/>
    </source>
</evidence>
<dbReference type="PROSITE" id="PS00194">
    <property type="entry name" value="THIOREDOXIN_1"/>
    <property type="match status" value="1"/>
</dbReference>
<dbReference type="SUPFAM" id="SSF52833">
    <property type="entry name" value="Thioredoxin-like"/>
    <property type="match status" value="1"/>
</dbReference>
<dbReference type="AlphaFoldDB" id="W7YRW3"/>
<comment type="caution">
    <text evidence="7">The sequence shown here is derived from an EMBL/GenBank/DDBJ whole genome shotgun (WGS) entry which is preliminary data.</text>
</comment>
<name>W7YRW3_9BACT</name>
<evidence type="ECO:0000259" key="6">
    <source>
        <dbReference type="PROSITE" id="PS51352"/>
    </source>
</evidence>
<dbReference type="eggNOG" id="COG0526">
    <property type="taxonomic scope" value="Bacteria"/>
</dbReference>
<dbReference type="GO" id="GO:0016491">
    <property type="term" value="F:oxidoreductase activity"/>
    <property type="evidence" value="ECO:0007669"/>
    <property type="project" value="InterPro"/>
</dbReference>
<dbReference type="STRING" id="869213.GCA_000517085_03758"/>
<evidence type="ECO:0000313" key="8">
    <source>
        <dbReference type="Proteomes" id="UP000019402"/>
    </source>
</evidence>
<dbReference type="InterPro" id="IPR000866">
    <property type="entry name" value="AhpC/TSA"/>
</dbReference>
<dbReference type="RefSeq" id="WP_200871437.1">
    <property type="nucleotide sequence ID" value="NZ_BAMD01000071.1"/>
</dbReference>
<keyword evidence="2" id="KW-0201">Cytochrome c-type biogenesis</keyword>
<accession>W7YRW3</accession>
<evidence type="ECO:0000256" key="4">
    <source>
        <dbReference type="ARBA" id="ARBA00023284"/>
    </source>
</evidence>
<feature type="domain" description="Thioredoxin" evidence="6">
    <location>
        <begin position="33"/>
        <end position="178"/>
    </location>
</feature>
<dbReference type="InterPro" id="IPR013766">
    <property type="entry name" value="Thioredoxin_domain"/>
</dbReference>
<dbReference type="CDD" id="cd02966">
    <property type="entry name" value="TlpA_like_family"/>
    <property type="match status" value="1"/>
</dbReference>
<keyword evidence="4" id="KW-0676">Redox-active center</keyword>
<gene>
    <name evidence="7" type="ORF">JCM21142_93878</name>
</gene>
<sequence>MKNMKLRKYGIALMALFLFSIQMSAKDNVKVGLEIGDKAPDIKLLSPEGEVIALSSLKGKMVLIDFWASWCGPCRHENPNVVGVYNDYKDKKFVNGKGFTVYSVSLDKSKERWVKAIEDDKLTWTNHVSDLLGWGSKAAKVYGVRGIPDNFLIDGDGIIVAKRLRGPYLGAALKKLEK</sequence>
<reference evidence="7 8" key="1">
    <citation type="journal article" date="2014" name="Genome Announc.">
        <title>Draft Genome Sequence of Cytophaga fermentans JCM 21142T, a Facultative Anaerobe Isolated from Marine Mud.</title>
        <authorList>
            <person name="Starns D."/>
            <person name="Oshima K."/>
            <person name="Suda W."/>
            <person name="Iino T."/>
            <person name="Yuki M."/>
            <person name="Inoue J."/>
            <person name="Kitamura K."/>
            <person name="Iida T."/>
            <person name="Darby A."/>
            <person name="Hattori M."/>
            <person name="Ohkuma M."/>
        </authorList>
    </citation>
    <scope>NUCLEOTIDE SEQUENCE [LARGE SCALE GENOMIC DNA]</scope>
    <source>
        <strain evidence="7 8">JCM 21142</strain>
    </source>
</reference>
<dbReference type="GO" id="GO:0016209">
    <property type="term" value="F:antioxidant activity"/>
    <property type="evidence" value="ECO:0007669"/>
    <property type="project" value="InterPro"/>
</dbReference>
<keyword evidence="3" id="KW-1015">Disulfide bond</keyword>
<dbReference type="PANTHER" id="PTHR42852">
    <property type="entry name" value="THIOL:DISULFIDE INTERCHANGE PROTEIN DSBE"/>
    <property type="match status" value="1"/>
</dbReference>
<evidence type="ECO:0000256" key="1">
    <source>
        <dbReference type="ARBA" id="ARBA00004196"/>
    </source>
</evidence>
<organism evidence="7 8">
    <name type="scientific">Saccharicrinis fermentans DSM 9555 = JCM 21142</name>
    <dbReference type="NCBI Taxonomy" id="869213"/>
    <lineage>
        <taxon>Bacteria</taxon>
        <taxon>Pseudomonadati</taxon>
        <taxon>Bacteroidota</taxon>
        <taxon>Bacteroidia</taxon>
        <taxon>Marinilabiliales</taxon>
        <taxon>Marinilabiliaceae</taxon>
        <taxon>Saccharicrinis</taxon>
    </lineage>
</organism>
<proteinExistence type="predicted"/>
<dbReference type="InterPro" id="IPR036249">
    <property type="entry name" value="Thioredoxin-like_sf"/>
</dbReference>